<dbReference type="Pfam" id="PF12730">
    <property type="entry name" value="ABC2_membrane_4"/>
    <property type="match status" value="1"/>
</dbReference>
<dbReference type="EMBL" id="FODJ01000015">
    <property type="protein sequence ID" value="SEO87025.1"/>
    <property type="molecule type" value="Genomic_DNA"/>
</dbReference>
<dbReference type="AlphaFoldDB" id="A0A1H8T886"/>
<proteinExistence type="predicted"/>
<evidence type="ECO:0000256" key="1">
    <source>
        <dbReference type="SAM" id="Phobius"/>
    </source>
</evidence>
<feature type="transmembrane region" description="Helical" evidence="1">
    <location>
        <begin position="54"/>
        <end position="79"/>
    </location>
</feature>
<protein>
    <submittedName>
        <fullName evidence="2">ABC-2 type transport system permease protein</fullName>
    </submittedName>
</protein>
<dbReference type="Proteomes" id="UP000199300">
    <property type="component" value="Unassembled WGS sequence"/>
</dbReference>
<dbReference type="PANTHER" id="PTHR37305:SF1">
    <property type="entry name" value="MEMBRANE PROTEIN"/>
    <property type="match status" value="1"/>
</dbReference>
<dbReference type="PANTHER" id="PTHR37305">
    <property type="entry name" value="INTEGRAL MEMBRANE PROTEIN-RELATED"/>
    <property type="match status" value="1"/>
</dbReference>
<gene>
    <name evidence="2" type="ORF">SAMN04488134_11514</name>
</gene>
<evidence type="ECO:0000313" key="3">
    <source>
        <dbReference type="Proteomes" id="UP000199300"/>
    </source>
</evidence>
<dbReference type="RefSeq" id="WP_091500078.1">
    <property type="nucleotide sequence ID" value="NZ_FODJ01000015.1"/>
</dbReference>
<dbReference type="STRING" id="872970.SAMN04488134_11514"/>
<name>A0A1H8T886_9BACI</name>
<organism evidence="2 3">
    <name type="scientific">Amphibacillus marinus</name>
    <dbReference type="NCBI Taxonomy" id="872970"/>
    <lineage>
        <taxon>Bacteria</taxon>
        <taxon>Bacillati</taxon>
        <taxon>Bacillota</taxon>
        <taxon>Bacilli</taxon>
        <taxon>Bacillales</taxon>
        <taxon>Bacillaceae</taxon>
        <taxon>Amphibacillus</taxon>
    </lineage>
</organism>
<feature type="transmembrane region" description="Helical" evidence="1">
    <location>
        <begin position="141"/>
        <end position="162"/>
    </location>
</feature>
<keyword evidence="1" id="KW-0472">Membrane</keyword>
<feature type="transmembrane region" description="Helical" evidence="1">
    <location>
        <begin position="222"/>
        <end position="243"/>
    </location>
</feature>
<dbReference type="OrthoDB" id="1641057at2"/>
<accession>A0A1H8T886</accession>
<sequence>MINLLKMDFHRFFSNKLMYLLILIFMAFQIFGTFMQKQYEQPELPVSSLNGSAYIQIVLAQAPLWILIYIAVFTVYFYMSEYNSGFYKNYLSLPNARRNTVFSKIIILGLFTGLMFISLMIADLIGRGLFFNNTSIGDWGYFSRLIMGQFLLHWAAAVLVLCMTIMIKNTITCIIIGILLSLNVFGMIIGSIEALISDTDLASYLLINTAMTIKDFAKLSDVSHVIAVGLVYLLGFGAVAFFYKQREDLK</sequence>
<keyword evidence="1" id="KW-0812">Transmembrane</keyword>
<reference evidence="2 3" key="1">
    <citation type="submission" date="2016-10" db="EMBL/GenBank/DDBJ databases">
        <authorList>
            <person name="de Groot N.N."/>
        </authorList>
    </citation>
    <scope>NUCLEOTIDE SEQUENCE [LARGE SCALE GENOMIC DNA]</scope>
    <source>
        <strain evidence="2 3">CGMCC 1.10434</strain>
    </source>
</reference>
<feature type="transmembrane region" description="Helical" evidence="1">
    <location>
        <begin position="174"/>
        <end position="196"/>
    </location>
</feature>
<evidence type="ECO:0000313" key="2">
    <source>
        <dbReference type="EMBL" id="SEO87025.1"/>
    </source>
</evidence>
<feature type="transmembrane region" description="Helical" evidence="1">
    <location>
        <begin position="100"/>
        <end position="121"/>
    </location>
</feature>
<keyword evidence="3" id="KW-1185">Reference proteome</keyword>
<feature type="transmembrane region" description="Helical" evidence="1">
    <location>
        <begin position="12"/>
        <end position="34"/>
    </location>
</feature>
<keyword evidence="1" id="KW-1133">Transmembrane helix</keyword>